<dbReference type="PROSITE" id="PS50294">
    <property type="entry name" value="WD_REPEATS_REGION"/>
    <property type="match status" value="5"/>
</dbReference>
<keyword evidence="7" id="KW-0282">Flagellum</keyword>
<dbReference type="Gene3D" id="2.130.10.10">
    <property type="entry name" value="YVTN repeat-like/Quinoprotein amine dehydrogenase"/>
    <property type="match status" value="3"/>
</dbReference>
<accession>A0A3L6KZT7</accession>
<evidence type="ECO:0000256" key="4">
    <source>
        <dbReference type="ARBA" id="ARBA00023274"/>
    </source>
</evidence>
<evidence type="ECO:0000256" key="6">
    <source>
        <dbReference type="SAM" id="MobiDB-lite"/>
    </source>
</evidence>
<evidence type="ECO:0000256" key="1">
    <source>
        <dbReference type="ARBA" id="ARBA00022574"/>
    </source>
</evidence>
<evidence type="ECO:0000256" key="5">
    <source>
        <dbReference type="PROSITE-ProRule" id="PRU00221"/>
    </source>
</evidence>
<dbReference type="PROSITE" id="PS50082">
    <property type="entry name" value="WD_REPEATS_2"/>
    <property type="match status" value="5"/>
</dbReference>
<reference evidence="7" key="1">
    <citation type="submission" date="2018-09" db="EMBL/GenBank/DDBJ databases">
        <title>whole genome sequence of T. equiperdum IVM-t1 strain.</title>
        <authorList>
            <person name="Suganuma K."/>
        </authorList>
    </citation>
    <scope>NUCLEOTIDE SEQUENCE [LARGE SCALE GENOMIC DNA]</scope>
    <source>
        <strain evidence="7">IVM-t1</strain>
    </source>
</reference>
<dbReference type="InterPro" id="IPR015943">
    <property type="entry name" value="WD40/YVTN_repeat-like_dom_sf"/>
</dbReference>
<dbReference type="AlphaFoldDB" id="A0A3L6KZT7"/>
<gene>
    <name evidence="7" type="primary">PF20</name>
    <name evidence="7" type="ORF">DPX39_100145700</name>
</gene>
<dbReference type="InterPro" id="IPR001680">
    <property type="entry name" value="WD40_rpt"/>
</dbReference>
<name>A0A3L6KZT7_9TRYP</name>
<dbReference type="InterPro" id="IPR019775">
    <property type="entry name" value="WD40_repeat_CS"/>
</dbReference>
<dbReference type="SUPFAM" id="SSF50978">
    <property type="entry name" value="WD40 repeat-like"/>
    <property type="match status" value="1"/>
</dbReference>
<keyword evidence="2" id="KW-0677">Repeat</keyword>
<feature type="compositionally biased region" description="Basic and acidic residues" evidence="6">
    <location>
        <begin position="228"/>
        <end position="251"/>
    </location>
</feature>
<dbReference type="Proteomes" id="UP000266743">
    <property type="component" value="Chromosome 10"/>
</dbReference>
<dbReference type="PROSITE" id="PS00678">
    <property type="entry name" value="WD_REPEATS_1"/>
    <property type="match status" value="3"/>
</dbReference>
<keyword evidence="7" id="KW-0966">Cell projection</keyword>
<keyword evidence="1 5" id="KW-0853">WD repeat</keyword>
<feature type="repeat" description="WD" evidence="5">
    <location>
        <begin position="556"/>
        <end position="589"/>
    </location>
</feature>
<dbReference type="FunFam" id="2.130.10.10:FF:000462">
    <property type="entry name" value="Katanin p80 WD40 repeat-containing subunit B1"/>
    <property type="match status" value="1"/>
</dbReference>
<dbReference type="GO" id="GO:1990904">
    <property type="term" value="C:ribonucleoprotein complex"/>
    <property type="evidence" value="ECO:0007669"/>
    <property type="project" value="UniProtKB-KW"/>
</dbReference>
<feature type="repeat" description="WD" evidence="5">
    <location>
        <begin position="431"/>
        <end position="472"/>
    </location>
</feature>
<dbReference type="Pfam" id="PF00400">
    <property type="entry name" value="WD40"/>
    <property type="match status" value="6"/>
</dbReference>
<feature type="repeat" description="WD" evidence="5">
    <location>
        <begin position="347"/>
        <end position="388"/>
    </location>
</feature>
<dbReference type="InterPro" id="IPR020472">
    <property type="entry name" value="WD40_PAC1"/>
</dbReference>
<evidence type="ECO:0000256" key="2">
    <source>
        <dbReference type="ARBA" id="ARBA00022737"/>
    </source>
</evidence>
<keyword evidence="3" id="KW-0689">Ribosomal protein</keyword>
<evidence type="ECO:0000256" key="3">
    <source>
        <dbReference type="ARBA" id="ARBA00022980"/>
    </source>
</evidence>
<dbReference type="EMBL" id="QSBY01000010">
    <property type="protein sequence ID" value="RHW69874.1"/>
    <property type="molecule type" value="Genomic_DNA"/>
</dbReference>
<feature type="compositionally biased region" description="Low complexity" evidence="6">
    <location>
        <begin position="252"/>
        <end position="261"/>
    </location>
</feature>
<proteinExistence type="predicted"/>
<evidence type="ECO:0000313" key="7">
    <source>
        <dbReference type="EMBL" id="RHW69874.1"/>
    </source>
</evidence>
<dbReference type="GO" id="GO:0005840">
    <property type="term" value="C:ribosome"/>
    <property type="evidence" value="ECO:0007669"/>
    <property type="project" value="UniProtKB-KW"/>
</dbReference>
<dbReference type="InterPro" id="IPR036322">
    <property type="entry name" value="WD40_repeat_dom_sf"/>
</dbReference>
<dbReference type="PANTHER" id="PTHR14604">
    <property type="entry name" value="WD40 REPEAT PF20"/>
    <property type="match status" value="1"/>
</dbReference>
<protein>
    <submittedName>
        <fullName evidence="7">Paralyzed flagella protein 20</fullName>
    </submittedName>
</protein>
<feature type="region of interest" description="Disordered" evidence="6">
    <location>
        <begin position="228"/>
        <end position="289"/>
    </location>
</feature>
<keyword evidence="7" id="KW-0969">Cilium</keyword>
<dbReference type="SMART" id="SM00320">
    <property type="entry name" value="WD40"/>
    <property type="match status" value="7"/>
</dbReference>
<dbReference type="CDD" id="cd00200">
    <property type="entry name" value="WD40"/>
    <property type="match status" value="1"/>
</dbReference>
<feature type="repeat" description="WD" evidence="5">
    <location>
        <begin position="389"/>
        <end position="430"/>
    </location>
</feature>
<sequence>MAQVGEVSTGTMTLDDEWTRGEATACGEAYAKVDDMDYDSFQRVVQKNRERGMPPPPRAVLKRVPESSDDFLRNFFLRNGMHRTMDIFEIEWYEKYGSKPLKDAPVFADNYLETAALHNRIDVLENQLRQHAELTTKTTKQFLQSKKERDFHRANHNRVVQEKNKLLKLLRQAQNHAEDLNPTLNELRQKCEALHKGKTMLSIERDKLEAKVLKLEKQVESLEQQLKLHEATRTKEPSPRQRDKQVAKVDGTKSGTKGGKSATRAGDAAADTFRWPPDERRRPANASGAFLAPTEPSSWICQSSFKAHSMPVTKIAMHPEKPAVVTSSDDGTWRLSALPQGELVMSGDGHKSWVSSVVMHPTGTMVATASGDKTVKLWDFAKNGCRLTLKAHCDGVWCLDFQETGLLLASGSLDQTARVWDVTTGKCRQTLRGHVDAVNGVAWRQYTNTLCTVSGDKTVSLWDVRANCCSQTLYGHRNAVQSVTTVGPTTNVATCDADGVVMLWDTRRMEQHLTVACGPYPANHIASDRNGTYLLVSSDDTNIKLIDVTKSTVTELVGHEDGVQCAVFDWSSNAFIVSGGSDGVVRYWC</sequence>
<dbReference type="InterPro" id="IPR050995">
    <property type="entry name" value="WD-F-box_domain-protein"/>
</dbReference>
<organism evidence="7">
    <name type="scientific">Trypanosoma brucei equiperdum</name>
    <dbReference type="NCBI Taxonomy" id="630700"/>
    <lineage>
        <taxon>Eukaryota</taxon>
        <taxon>Discoba</taxon>
        <taxon>Euglenozoa</taxon>
        <taxon>Kinetoplastea</taxon>
        <taxon>Metakinetoplastina</taxon>
        <taxon>Trypanosomatida</taxon>
        <taxon>Trypanosomatidae</taxon>
        <taxon>Trypanosoma</taxon>
    </lineage>
</organism>
<dbReference type="PANTHER" id="PTHR14604:SF3">
    <property type="entry name" value="SPERM-ASSOCIATED ANTIGEN 16 PROTEIN"/>
    <property type="match status" value="1"/>
</dbReference>
<dbReference type="FunFam" id="2.130.10.10:FF:002105">
    <property type="entry name" value="Paralyzed flagella protein 20"/>
    <property type="match status" value="1"/>
</dbReference>
<comment type="caution">
    <text evidence="7">The sequence shown here is derived from an EMBL/GenBank/DDBJ whole genome shotgun (WGS) entry which is preliminary data.</text>
</comment>
<keyword evidence="4" id="KW-0687">Ribonucleoprotein</keyword>
<feature type="repeat" description="WD" evidence="5">
    <location>
        <begin position="473"/>
        <end position="514"/>
    </location>
</feature>
<dbReference type="PRINTS" id="PR00320">
    <property type="entry name" value="GPROTEINBRPT"/>
</dbReference>